<gene>
    <name evidence="1" type="ORF">F8M41_011872</name>
</gene>
<evidence type="ECO:0000313" key="2">
    <source>
        <dbReference type="Proteomes" id="UP000439903"/>
    </source>
</evidence>
<keyword evidence="2" id="KW-1185">Reference proteome</keyword>
<organism evidence="1 2">
    <name type="scientific">Gigaspora margarita</name>
    <dbReference type="NCBI Taxonomy" id="4874"/>
    <lineage>
        <taxon>Eukaryota</taxon>
        <taxon>Fungi</taxon>
        <taxon>Fungi incertae sedis</taxon>
        <taxon>Mucoromycota</taxon>
        <taxon>Glomeromycotina</taxon>
        <taxon>Glomeromycetes</taxon>
        <taxon>Diversisporales</taxon>
        <taxon>Gigasporaceae</taxon>
        <taxon>Gigaspora</taxon>
    </lineage>
</organism>
<dbReference type="OrthoDB" id="2429120at2759"/>
<proteinExistence type="predicted"/>
<reference evidence="1 2" key="1">
    <citation type="journal article" date="2019" name="Environ. Microbiol.">
        <title>At the nexus of three kingdoms: the genome of the mycorrhizal fungus Gigaspora margarita provides insights into plant, endobacterial and fungal interactions.</title>
        <authorList>
            <person name="Venice F."/>
            <person name="Ghignone S."/>
            <person name="Salvioli di Fossalunga A."/>
            <person name="Amselem J."/>
            <person name="Novero M."/>
            <person name="Xianan X."/>
            <person name="Sedzielewska Toro K."/>
            <person name="Morin E."/>
            <person name="Lipzen A."/>
            <person name="Grigoriev I.V."/>
            <person name="Henrissat B."/>
            <person name="Martin F.M."/>
            <person name="Bonfante P."/>
        </authorList>
    </citation>
    <scope>NUCLEOTIDE SEQUENCE [LARGE SCALE GENOMIC DNA]</scope>
    <source>
        <strain evidence="1 2">BEG34</strain>
    </source>
</reference>
<sequence>MWTIGTIDVSNLLLEYHNLSVKKASEKKIKNAVEILSLNCIFLLDKNLSIGILEMIGSELLKVIFENIRPKYIPYHLSDKDVIRCHKIAKIANKNFQGCKLLFRKWQKEAQEYNDDLILEVFESIFRYFQYDTNRADS</sequence>
<protein>
    <submittedName>
        <fullName evidence="1">Uncharacterized protein</fullName>
    </submittedName>
</protein>
<name>A0A8H4ATN2_GIGMA</name>
<accession>A0A8H4ATN2</accession>
<evidence type="ECO:0000313" key="1">
    <source>
        <dbReference type="EMBL" id="KAF0531172.1"/>
    </source>
</evidence>
<comment type="caution">
    <text evidence="1">The sequence shown here is derived from an EMBL/GenBank/DDBJ whole genome shotgun (WGS) entry which is preliminary data.</text>
</comment>
<dbReference type="AlphaFoldDB" id="A0A8H4ATN2"/>
<dbReference type="Proteomes" id="UP000439903">
    <property type="component" value="Unassembled WGS sequence"/>
</dbReference>
<dbReference type="EMBL" id="WTPW01000243">
    <property type="protein sequence ID" value="KAF0531172.1"/>
    <property type="molecule type" value="Genomic_DNA"/>
</dbReference>